<reference evidence="4" key="2">
    <citation type="submission" date="2019-10" db="EMBL/GenBank/DDBJ databases">
        <title>Conservation and host-specific expression of non-tandemly repeated heterogenous ribosome RNA gene in arbuscular mycorrhizal fungi.</title>
        <authorList>
            <person name="Maeda T."/>
            <person name="Kobayashi Y."/>
            <person name="Nakagawa T."/>
            <person name="Ezawa T."/>
            <person name="Yamaguchi K."/>
            <person name="Bino T."/>
            <person name="Nishimoto Y."/>
            <person name="Shigenobu S."/>
            <person name="Kawaguchi M."/>
        </authorList>
    </citation>
    <scope>NUCLEOTIDE SEQUENCE</scope>
    <source>
        <strain evidence="4">HR1</strain>
    </source>
</reference>
<dbReference type="PROSITE" id="PS50097">
    <property type="entry name" value="BTB"/>
    <property type="match status" value="1"/>
</dbReference>
<gene>
    <name evidence="4" type="ORF">RCL2_001902300</name>
    <name evidence="3" type="ORF">RclHR1_26490002</name>
</gene>
<evidence type="ECO:0000259" key="2">
    <source>
        <dbReference type="PROSITE" id="PS50097"/>
    </source>
</evidence>
<dbReference type="Proteomes" id="UP000247702">
    <property type="component" value="Unassembled WGS sequence"/>
</dbReference>
<protein>
    <submittedName>
        <fullName evidence="4">BTB/POZ protein</fullName>
    </submittedName>
</protein>
<reference evidence="3 5" key="1">
    <citation type="submission" date="2017-11" db="EMBL/GenBank/DDBJ databases">
        <title>The genome of Rhizophagus clarus HR1 reveals common genetic basis of auxotrophy among arbuscular mycorrhizal fungi.</title>
        <authorList>
            <person name="Kobayashi Y."/>
        </authorList>
    </citation>
    <scope>NUCLEOTIDE SEQUENCE [LARGE SCALE GENOMIC DNA]</scope>
    <source>
        <strain evidence="3 5">HR1</strain>
    </source>
</reference>
<dbReference type="OrthoDB" id="1022638at2759"/>
<evidence type="ECO:0000313" key="4">
    <source>
        <dbReference type="EMBL" id="GES92237.1"/>
    </source>
</evidence>
<dbReference type="PANTHER" id="PTHR45774">
    <property type="entry name" value="BTB/POZ DOMAIN-CONTAINING"/>
    <property type="match status" value="1"/>
</dbReference>
<feature type="region of interest" description="Disordered" evidence="1">
    <location>
        <begin position="453"/>
        <end position="479"/>
    </location>
</feature>
<feature type="region of interest" description="Disordered" evidence="1">
    <location>
        <begin position="348"/>
        <end position="376"/>
    </location>
</feature>
<evidence type="ECO:0000313" key="5">
    <source>
        <dbReference type="Proteomes" id="UP000247702"/>
    </source>
</evidence>
<accession>A0A2Z6REE0</accession>
<feature type="domain" description="BTB" evidence="2">
    <location>
        <begin position="24"/>
        <end position="98"/>
    </location>
</feature>
<dbReference type="EMBL" id="BLAL01000215">
    <property type="protein sequence ID" value="GES92237.1"/>
    <property type="molecule type" value="Genomic_DNA"/>
</dbReference>
<dbReference type="SUPFAM" id="SSF54695">
    <property type="entry name" value="POZ domain"/>
    <property type="match status" value="1"/>
</dbReference>
<dbReference type="InterPro" id="IPR011333">
    <property type="entry name" value="SKP1/BTB/POZ_sf"/>
</dbReference>
<dbReference type="PANTHER" id="PTHR45774:SF3">
    <property type="entry name" value="BTB (POZ) DOMAIN-CONTAINING 2B-RELATED"/>
    <property type="match status" value="1"/>
</dbReference>
<proteinExistence type="predicted"/>
<dbReference type="CDD" id="cd18186">
    <property type="entry name" value="BTB_POZ_ZBTB_KLHL-like"/>
    <property type="match status" value="1"/>
</dbReference>
<sequence>MVDYKFLLKLSQNLLDILNDDEFYDVTIEVGIDPYIKIFRAHTIVLYHRSSHFQKILSTDIKKKNDGTLTQVKLPNVSPEIFQIILRYIYGGRISLEECDAFDIIKILGAANELNLQELTTYIQSFLIKNKAKWLEENFDIVYQKSFENITFLELQKFCNDLISEEPVKIFKSPNFTSISEELLLTLIQNDYLEMSEIQIWEQVIKWGIAQNPELPSSFTNYSKDELKTLKKTLQQCIPFIRFYNLSSGEFMDNVLPYKKLLPKELYEDLLKTFLSLLDPNSKPSNKSMPRKFKHNKSRVSLLNGREKTSKWMPLADTSLETDKFVQFSFGKKTSNFPELSPLKANEYERPSFGNVPSSTSLETDKSEGLSFDKKTSNMPGFGTSLGAYNSEGISFGKKTSNMPDFTSIETDKPEGFSFGKKTRNMPGFTLIETDKSEGFSFGKKTSNMSGFTLTETNKSEGFPLGRKTSNTSNMLGFGTSLETDKSEELSFDKKTSNMPRFISIETNKPKGFSFGKKTSNMPGFTSIETDKSEGFLFGKKTSNMPDLTSLKADETGQPSLSNYTSKYGSSFTKS</sequence>
<dbReference type="Gene3D" id="1.25.40.420">
    <property type="match status" value="1"/>
</dbReference>
<dbReference type="InterPro" id="IPR011705">
    <property type="entry name" value="BACK"/>
</dbReference>
<feature type="compositionally biased region" description="Basic and acidic residues" evidence="1">
    <location>
        <begin position="363"/>
        <end position="376"/>
    </location>
</feature>
<dbReference type="InterPro" id="IPR000210">
    <property type="entry name" value="BTB/POZ_dom"/>
</dbReference>
<evidence type="ECO:0000313" key="3">
    <source>
        <dbReference type="EMBL" id="GBB95929.1"/>
    </source>
</evidence>
<dbReference type="EMBL" id="BEXD01001834">
    <property type="protein sequence ID" value="GBB95929.1"/>
    <property type="molecule type" value="Genomic_DNA"/>
</dbReference>
<evidence type="ECO:0000256" key="1">
    <source>
        <dbReference type="SAM" id="MobiDB-lite"/>
    </source>
</evidence>
<dbReference type="Pfam" id="PF00651">
    <property type="entry name" value="BTB"/>
    <property type="match status" value="1"/>
</dbReference>
<keyword evidence="5" id="KW-1185">Reference proteome</keyword>
<feature type="compositionally biased region" description="Polar residues" evidence="1">
    <location>
        <begin position="557"/>
        <end position="575"/>
    </location>
</feature>
<dbReference type="Gene3D" id="3.30.710.10">
    <property type="entry name" value="Potassium Channel Kv1.1, Chain A"/>
    <property type="match status" value="1"/>
</dbReference>
<dbReference type="AlphaFoldDB" id="A0A2Z6REE0"/>
<name>A0A2Z6REE0_9GLOM</name>
<dbReference type="SMART" id="SM00225">
    <property type="entry name" value="BTB"/>
    <property type="match status" value="1"/>
</dbReference>
<organism evidence="3 5">
    <name type="scientific">Rhizophagus clarus</name>
    <dbReference type="NCBI Taxonomy" id="94130"/>
    <lineage>
        <taxon>Eukaryota</taxon>
        <taxon>Fungi</taxon>
        <taxon>Fungi incertae sedis</taxon>
        <taxon>Mucoromycota</taxon>
        <taxon>Glomeromycotina</taxon>
        <taxon>Glomeromycetes</taxon>
        <taxon>Glomerales</taxon>
        <taxon>Glomeraceae</taxon>
        <taxon>Rhizophagus</taxon>
    </lineage>
</organism>
<comment type="caution">
    <text evidence="3">The sequence shown here is derived from an EMBL/GenBank/DDBJ whole genome shotgun (WGS) entry which is preliminary data.</text>
</comment>
<feature type="region of interest" description="Disordered" evidence="1">
    <location>
        <begin position="544"/>
        <end position="575"/>
    </location>
</feature>
<dbReference type="Proteomes" id="UP000615446">
    <property type="component" value="Unassembled WGS sequence"/>
</dbReference>
<dbReference type="Pfam" id="PF07707">
    <property type="entry name" value="BACK"/>
    <property type="match status" value="1"/>
</dbReference>